<feature type="region of interest" description="Disordered" evidence="1">
    <location>
        <begin position="1006"/>
        <end position="1050"/>
    </location>
</feature>
<feature type="compositionally biased region" description="Gly residues" evidence="1">
    <location>
        <begin position="946"/>
        <end position="957"/>
    </location>
</feature>
<dbReference type="GeneID" id="69030159"/>
<dbReference type="InterPro" id="IPR021933">
    <property type="entry name" value="SERRATE/Ars2_N"/>
</dbReference>
<feature type="domain" description="C2H2-type" evidence="2">
    <location>
        <begin position="784"/>
        <end position="807"/>
    </location>
</feature>
<feature type="compositionally biased region" description="Basic and acidic residues" evidence="1">
    <location>
        <begin position="163"/>
        <end position="175"/>
    </location>
</feature>
<gene>
    <name evidence="3" type="ORF">BDCG_08618</name>
</gene>
<dbReference type="PANTHER" id="PTHR21032:SF2">
    <property type="entry name" value="RESISTANCE PROTEIN ARS2, PUTATIVE (AFU_ORTHOLOGUE AFUA_2G14710)-RELATED"/>
    <property type="match status" value="1"/>
</dbReference>
<protein>
    <submittedName>
        <fullName evidence="3">Arsenite resistance protein Ars2</fullName>
    </submittedName>
</protein>
<keyword evidence="4" id="KW-1185">Reference proteome</keyword>
<dbReference type="PANTHER" id="PTHR21032">
    <property type="entry name" value="G PATCH DOMAIN-CONTAINING PROTEIN 11"/>
    <property type="match status" value="1"/>
</dbReference>
<dbReference type="InterPro" id="IPR007042">
    <property type="entry name" value="SERRATE/Ars2_C"/>
</dbReference>
<feature type="compositionally biased region" description="Gly residues" evidence="1">
    <location>
        <begin position="1006"/>
        <end position="1015"/>
    </location>
</feature>
<name>A0ABP2ES79_AJEDR</name>
<feature type="compositionally biased region" description="Basic and acidic residues" evidence="1">
    <location>
        <begin position="183"/>
        <end position="193"/>
    </location>
</feature>
<dbReference type="Pfam" id="PF04959">
    <property type="entry name" value="ARS2"/>
    <property type="match status" value="1"/>
</dbReference>
<sequence length="1050" mass="115524">MNPWTWPSRSDDSALTQLHVTKASPPAPPRVPSPTSPSPTSFNSLSTISQRQLLRHPLDRFCALFDTLGIDLSRLLLQLSPLRSPGLREVYVSAFLMESYDSFGSPTATSAKGDARWSREEDAFASSRPAMDSYRRRSPASQDRRRAAGRGRSRSPVAIDRYQPGDRERAPRGDEYYAASRDLAARDREERRRLPSPVAANIDRYVPGQDSAKPVLRTNPLPNPLTLDFQVGFNWFAEWWRADQAIKEEKERAKLGGRRPTDRVKGEREAREDREKERAQIQTAYDAYKAELQIKMARNFVQQHKTEEWFKERYVPETRDPLRQRLMEFRTGAYRQWEQDVDAGVFDEFTLEGIYKSESDGAGGIIEKEEGEATAVGETLSVLDLVPARGGDLRDDSQFQPALLIKTLAPNVSRDKIEDFCKEHLGEGDGGFKWLSLSDPNPAKKCHRMGWIMLHPAAEGPSVIERGDGRDEEGEEVDGSAANGSNNTSAAEKALDAVNEKTIHDPIRGDFVCHVGVHVPPTNPRKKALWDLFSAPERIERDLELAKRMVSKLDSELGSANGLSKIESRVEELRGKGLLRPPVTGTAKEKKSKPFESDVDMILLEDGEAEEGEEQEESYDEEVDSEDLLIKKKQLDLLVEYLRRVYNFCFFCVFESDSIHELVRKCPGGHLRRPRSGLSTQAKAAAKASALGQPFPTKKKETTEEEQNGASPVEEKKPSHFSSKTEQQTQRAFNWVRTFEEKLLQILEPENVDLKKLGGKPVDEAVEEELSKFVKQEDEAKFRCKVPECTKLFKAHHFWRKHVEKRHPDWYGDIRRDLLLVNAYVLDPAHISPSRSDATSNGHFTYPSGHMATGTPRGFNLANMPFGFGAGNGPMPGGHPFSGLPPSAAGFTGFMNAAGPGWTGNGLPMTGTASGDPSGLHNPGVIRRGNRYGVNRMGPYDRRGGRFGSGGAGGSMGGNGRLSPLRMGGMSAAGGRLPSASGAAYIPPGHPAAIAAGVGGGFGPGSGRWGDGAGGSAQAMGPKEAVQGRSLKSYEDLDAVGGAGSGELNY</sequence>
<evidence type="ECO:0000259" key="2">
    <source>
        <dbReference type="PROSITE" id="PS00028"/>
    </source>
</evidence>
<dbReference type="Pfam" id="PF12066">
    <property type="entry name" value="SERRATE_Ars2_N"/>
    <property type="match status" value="1"/>
</dbReference>
<dbReference type="Proteomes" id="UP000002039">
    <property type="component" value="Unassembled WGS sequence"/>
</dbReference>
<feature type="region of interest" description="Disordered" evidence="1">
    <location>
        <begin position="670"/>
        <end position="727"/>
    </location>
</feature>
<feature type="region of interest" description="Disordered" evidence="1">
    <location>
        <begin position="915"/>
        <end position="957"/>
    </location>
</feature>
<proteinExistence type="predicted"/>
<dbReference type="InterPro" id="IPR013087">
    <property type="entry name" value="Znf_C2H2_type"/>
</dbReference>
<feature type="compositionally biased region" description="Basic and acidic residues" evidence="1">
    <location>
        <begin position="113"/>
        <end position="122"/>
    </location>
</feature>
<reference evidence="4" key="1">
    <citation type="journal article" date="2015" name="PLoS Genet.">
        <title>The dynamic genome and transcriptome of the human fungal pathogen Blastomyces and close relative Emmonsia.</title>
        <authorList>
            <person name="Munoz J.F."/>
            <person name="Gauthier G.M."/>
            <person name="Desjardins C.A."/>
            <person name="Gallo J.E."/>
            <person name="Holder J."/>
            <person name="Sullivan T.D."/>
            <person name="Marty A.J."/>
            <person name="Carmen J.C."/>
            <person name="Chen Z."/>
            <person name="Ding L."/>
            <person name="Gujja S."/>
            <person name="Magrini V."/>
            <person name="Misas E."/>
            <person name="Mitreva M."/>
            <person name="Priest M."/>
            <person name="Saif S."/>
            <person name="Whiston E.A."/>
            <person name="Young S."/>
            <person name="Zeng Q."/>
            <person name="Goldman W.E."/>
            <person name="Mardis E.R."/>
            <person name="Taylor J.W."/>
            <person name="McEwen J.G."/>
            <person name="Clay O.K."/>
            <person name="Klein B.S."/>
            <person name="Cuomo C.A."/>
        </authorList>
    </citation>
    <scope>NUCLEOTIDE SEQUENCE [LARGE SCALE GENOMIC DNA]</scope>
    <source>
        <strain evidence="4">ER-3 / ATCC MYA-2586</strain>
    </source>
</reference>
<accession>A0ABP2ES79</accession>
<evidence type="ECO:0000313" key="4">
    <source>
        <dbReference type="Proteomes" id="UP000002039"/>
    </source>
</evidence>
<feature type="compositionally biased region" description="Pro residues" evidence="1">
    <location>
        <begin position="25"/>
        <end position="37"/>
    </location>
</feature>
<dbReference type="Pfam" id="PF13821">
    <property type="entry name" value="DUF4187"/>
    <property type="match status" value="1"/>
</dbReference>
<dbReference type="EMBL" id="EQ999983">
    <property type="protein sequence ID" value="EEQ85349.2"/>
    <property type="molecule type" value="Genomic_DNA"/>
</dbReference>
<feature type="region of interest" description="Disordered" evidence="1">
    <location>
        <begin position="252"/>
        <end position="279"/>
    </location>
</feature>
<feature type="region of interest" description="Disordered" evidence="1">
    <location>
        <begin position="460"/>
        <end position="492"/>
    </location>
</feature>
<dbReference type="InterPro" id="IPR039249">
    <property type="entry name" value="GPATCH11"/>
</dbReference>
<dbReference type="InterPro" id="IPR025239">
    <property type="entry name" value="DUF4187"/>
</dbReference>
<organism evidence="3 4">
    <name type="scientific">Ajellomyces dermatitidis (strain ER-3 / ATCC MYA-2586)</name>
    <name type="common">Blastomyces dermatitidis</name>
    <dbReference type="NCBI Taxonomy" id="559297"/>
    <lineage>
        <taxon>Eukaryota</taxon>
        <taxon>Fungi</taxon>
        <taxon>Dikarya</taxon>
        <taxon>Ascomycota</taxon>
        <taxon>Pezizomycotina</taxon>
        <taxon>Eurotiomycetes</taxon>
        <taxon>Eurotiomycetidae</taxon>
        <taxon>Onygenales</taxon>
        <taxon>Ajellomycetaceae</taxon>
        <taxon>Blastomyces</taxon>
    </lineage>
</organism>
<feature type="compositionally biased region" description="Low complexity" evidence="1">
    <location>
        <begin position="479"/>
        <end position="491"/>
    </location>
</feature>
<feature type="region of interest" description="Disordered" evidence="1">
    <location>
        <begin position="22"/>
        <end position="44"/>
    </location>
</feature>
<evidence type="ECO:0000313" key="3">
    <source>
        <dbReference type="EMBL" id="EEQ85349.2"/>
    </source>
</evidence>
<evidence type="ECO:0000256" key="1">
    <source>
        <dbReference type="SAM" id="MobiDB-lite"/>
    </source>
</evidence>
<feature type="region of interest" description="Disordered" evidence="1">
    <location>
        <begin position="106"/>
        <end position="202"/>
    </location>
</feature>
<dbReference type="SMART" id="SM01173">
    <property type="entry name" value="DUF4187"/>
    <property type="match status" value="1"/>
</dbReference>
<dbReference type="PROSITE" id="PS00028">
    <property type="entry name" value="ZINC_FINGER_C2H2_1"/>
    <property type="match status" value="1"/>
</dbReference>
<dbReference type="RefSeq" id="XP_045273124.1">
    <property type="nucleotide sequence ID" value="XM_045424404.1"/>
</dbReference>
<feature type="compositionally biased region" description="Gly residues" evidence="1">
    <location>
        <begin position="1041"/>
        <end position="1050"/>
    </location>
</feature>